<dbReference type="AlphaFoldDB" id="A0A4P6X3F1"/>
<evidence type="ECO:0000313" key="3">
    <source>
        <dbReference type="Proteomes" id="UP000293912"/>
    </source>
</evidence>
<evidence type="ECO:0000259" key="1">
    <source>
        <dbReference type="PROSITE" id="PS51462"/>
    </source>
</evidence>
<dbReference type="InterPro" id="IPR036390">
    <property type="entry name" value="WH_DNA-bd_sf"/>
</dbReference>
<dbReference type="RefSeq" id="WP_133157125.1">
    <property type="nucleotide sequence ID" value="NZ_CP037867.1"/>
</dbReference>
<dbReference type="Gene3D" id="3.90.79.10">
    <property type="entry name" value="Nucleoside Triphosphate Pyrophosphohydrolase"/>
    <property type="match status" value="1"/>
</dbReference>
<protein>
    <submittedName>
        <fullName evidence="2">Bifunctional nicotinamide mononucleotide adenylyltransferase/ADP-ribose pyrophosphatase</fullName>
    </submittedName>
</protein>
<dbReference type="Gene3D" id="1.10.10.10">
    <property type="entry name" value="Winged helix-like DNA-binding domain superfamily/Winged helix DNA-binding domain"/>
    <property type="match status" value="1"/>
</dbReference>
<dbReference type="Pfam" id="PF00293">
    <property type="entry name" value="NUDIX"/>
    <property type="match status" value="1"/>
</dbReference>
<accession>A0A4P6X3F1</accession>
<dbReference type="PROSITE" id="PS51462">
    <property type="entry name" value="NUDIX"/>
    <property type="match status" value="1"/>
</dbReference>
<dbReference type="KEGG" id="hpse:HPF_15700"/>
<proteinExistence type="predicted"/>
<gene>
    <name evidence="2" type="ORF">HPF_15700</name>
</gene>
<dbReference type="CDD" id="cd18873">
    <property type="entry name" value="NUDIX_NadM_like"/>
    <property type="match status" value="1"/>
</dbReference>
<dbReference type="InterPro" id="IPR000086">
    <property type="entry name" value="NUDIX_hydrolase_dom"/>
</dbReference>
<dbReference type="InterPro" id="IPR015797">
    <property type="entry name" value="NUDIX_hydrolase-like_dom_sf"/>
</dbReference>
<dbReference type="PANTHER" id="PTHR43736">
    <property type="entry name" value="ADP-RIBOSE PYROPHOSPHATASE"/>
    <property type="match status" value="1"/>
</dbReference>
<dbReference type="InterPro" id="IPR054105">
    <property type="entry name" value="WHD_NrtR"/>
</dbReference>
<name>A0A4P6X3F1_HYDPS</name>
<sequence length="219" mass="24652">MVVVRELFPLVGVDVALFCVDDDGLKVLLVKRAEDPYARHWALPSGVLKPHLDDSLMAAARRVLAHKVSVELPHVAEVSTFSGPTRDPRGWSIATLFYALLPKDKINALVRNKVEAVQWVSATSTRHRLAFDHEEQLQAALRALRSRVEGDVLPLHLLPEKFTLTQLQKVCEAILGRALDKSAFRRRLKGSTDLVELDEYERGPQRPAQLFKAREGFTF</sequence>
<dbReference type="InterPro" id="IPR036388">
    <property type="entry name" value="WH-like_DNA-bd_sf"/>
</dbReference>
<dbReference type="SUPFAM" id="SSF46785">
    <property type="entry name" value="Winged helix' DNA-binding domain"/>
    <property type="match status" value="1"/>
</dbReference>
<dbReference type="GO" id="GO:0016779">
    <property type="term" value="F:nucleotidyltransferase activity"/>
    <property type="evidence" value="ECO:0007669"/>
    <property type="project" value="UniProtKB-KW"/>
</dbReference>
<dbReference type="Pfam" id="PF21906">
    <property type="entry name" value="WHD_NrtR"/>
    <property type="match status" value="1"/>
</dbReference>
<feature type="domain" description="Nudix hydrolase" evidence="1">
    <location>
        <begin position="10"/>
        <end position="145"/>
    </location>
</feature>
<dbReference type="PANTHER" id="PTHR43736:SF4">
    <property type="entry name" value="SLR1690 PROTEIN"/>
    <property type="match status" value="1"/>
</dbReference>
<organism evidence="2 3">
    <name type="scientific">Hydrogenophaga pseudoflava</name>
    <name type="common">Pseudomonas carboxydoflava</name>
    <dbReference type="NCBI Taxonomy" id="47421"/>
    <lineage>
        <taxon>Bacteria</taxon>
        <taxon>Pseudomonadati</taxon>
        <taxon>Pseudomonadota</taxon>
        <taxon>Betaproteobacteria</taxon>
        <taxon>Burkholderiales</taxon>
        <taxon>Comamonadaceae</taxon>
        <taxon>Hydrogenophaga</taxon>
    </lineage>
</organism>
<keyword evidence="3" id="KW-1185">Reference proteome</keyword>
<dbReference type="Proteomes" id="UP000293912">
    <property type="component" value="Chromosome"/>
</dbReference>
<evidence type="ECO:0000313" key="2">
    <source>
        <dbReference type="EMBL" id="QBM29136.1"/>
    </source>
</evidence>
<dbReference type="EMBL" id="CP037867">
    <property type="protein sequence ID" value="QBM29136.1"/>
    <property type="molecule type" value="Genomic_DNA"/>
</dbReference>
<keyword evidence="2" id="KW-0808">Transferase</keyword>
<reference evidence="2 3" key="1">
    <citation type="submission" date="2019-03" db="EMBL/GenBank/DDBJ databases">
        <authorList>
            <person name="Sebastian G."/>
            <person name="Baumann P."/>
            <person name="Ruckert C."/>
            <person name="Kalinowski J."/>
            <person name="Nebel B."/>
            <person name="Takors R."/>
            <person name="Blombach B."/>
        </authorList>
    </citation>
    <scope>NUCLEOTIDE SEQUENCE [LARGE SCALE GENOMIC DNA]</scope>
    <source>
        <strain evidence="2 3">DSM 1084</strain>
    </source>
</reference>
<dbReference type="SUPFAM" id="SSF55811">
    <property type="entry name" value="Nudix"/>
    <property type="match status" value="1"/>
</dbReference>
<keyword evidence="2" id="KW-0548">Nucleotidyltransferase</keyword>